<proteinExistence type="predicted"/>
<reference evidence="1 2" key="1">
    <citation type="submission" date="2018-08" db="EMBL/GenBank/DDBJ databases">
        <title>Chryseobacterium nematophagum: a novel matrix digesting pathogen of nematodes.</title>
        <authorList>
            <person name="Page A."/>
            <person name="Roberts M."/>
            <person name="Felix M.-A."/>
            <person name="Weir W."/>
        </authorList>
    </citation>
    <scope>NUCLEOTIDE SEQUENCE [LARGE SCALE GENOMIC DNA]</scope>
    <source>
        <strain evidence="1 2">JUb129</strain>
    </source>
</reference>
<dbReference type="AlphaFoldDB" id="A0A3M7TLQ4"/>
<evidence type="ECO:0000313" key="2">
    <source>
        <dbReference type="Proteomes" id="UP000278775"/>
    </source>
</evidence>
<organism evidence="1 2">
    <name type="scientific">Chryseobacterium nematophagum</name>
    <dbReference type="NCBI Taxonomy" id="2305228"/>
    <lineage>
        <taxon>Bacteria</taxon>
        <taxon>Pseudomonadati</taxon>
        <taxon>Bacteroidota</taxon>
        <taxon>Flavobacteriia</taxon>
        <taxon>Flavobacteriales</taxon>
        <taxon>Weeksellaceae</taxon>
        <taxon>Chryseobacterium group</taxon>
        <taxon>Chryseobacterium</taxon>
    </lineage>
</organism>
<dbReference type="Proteomes" id="UP000278775">
    <property type="component" value="Unassembled WGS sequence"/>
</dbReference>
<dbReference type="EMBL" id="QWIU01000002">
    <property type="protein sequence ID" value="RNA63509.1"/>
    <property type="molecule type" value="Genomic_DNA"/>
</dbReference>
<dbReference type="OrthoDB" id="9938675at2"/>
<sequence>MYNKMYNRFINFLIPNEKAYSSDIEKIIWRKTEKAIENKIQPRLRQVKDELEELNLLVEIDMKNRQARLVAEGIPRDKIEIVKNAIHKMKD</sequence>
<dbReference type="RefSeq" id="WP_122637458.1">
    <property type="nucleotide sequence ID" value="NZ_QWIU01000002.1"/>
</dbReference>
<accession>A0A3M7TLQ4</accession>
<comment type="caution">
    <text evidence="1">The sequence shown here is derived from an EMBL/GenBank/DDBJ whole genome shotgun (WGS) entry which is preliminary data.</text>
</comment>
<name>A0A3M7TLQ4_9FLAO</name>
<protein>
    <submittedName>
        <fullName evidence="1">Uncharacterized protein</fullName>
    </submittedName>
</protein>
<gene>
    <name evidence="1" type="ORF">D1631_17080</name>
</gene>
<evidence type="ECO:0000313" key="1">
    <source>
        <dbReference type="EMBL" id="RNA63509.1"/>
    </source>
</evidence>